<dbReference type="AlphaFoldDB" id="A0A2N3V2N7"/>
<proteinExistence type="predicted"/>
<keyword evidence="3" id="KW-1185">Reference proteome</keyword>
<name>A0A2N3V2N7_9BACT</name>
<dbReference type="EMBL" id="PJMU01000001">
    <property type="protein sequence ID" value="PKV75889.1"/>
    <property type="molecule type" value="Genomic_DNA"/>
</dbReference>
<accession>A0A2N3V2N7</accession>
<reference evidence="2 3" key="1">
    <citation type="submission" date="2017-12" db="EMBL/GenBank/DDBJ databases">
        <title>Genomic Encyclopedia of Type Strains, Phase III (KMG-III): the genomes of soil and plant-associated and newly described type strains.</title>
        <authorList>
            <person name="Whitman W."/>
        </authorList>
    </citation>
    <scope>NUCLEOTIDE SEQUENCE [LARGE SCALE GENOMIC DNA]</scope>
    <source>
        <strain evidence="2 3">LP43</strain>
    </source>
</reference>
<evidence type="ECO:0000256" key="1">
    <source>
        <dbReference type="SAM" id="Coils"/>
    </source>
</evidence>
<feature type="coiled-coil region" evidence="1">
    <location>
        <begin position="197"/>
        <end position="247"/>
    </location>
</feature>
<dbReference type="Pfam" id="PF14335">
    <property type="entry name" value="DUF4391"/>
    <property type="match status" value="1"/>
</dbReference>
<evidence type="ECO:0000313" key="2">
    <source>
        <dbReference type="EMBL" id="PKV75889.1"/>
    </source>
</evidence>
<evidence type="ECO:0000313" key="3">
    <source>
        <dbReference type="Proteomes" id="UP000233782"/>
    </source>
</evidence>
<gene>
    <name evidence="2" type="ORF">BD749_0837</name>
</gene>
<organism evidence="2 3">
    <name type="scientific">Pontibacter ramchanderi</name>
    <dbReference type="NCBI Taxonomy" id="1179743"/>
    <lineage>
        <taxon>Bacteria</taxon>
        <taxon>Pseudomonadati</taxon>
        <taxon>Bacteroidota</taxon>
        <taxon>Cytophagia</taxon>
        <taxon>Cytophagales</taxon>
        <taxon>Hymenobacteraceae</taxon>
        <taxon>Pontibacter</taxon>
    </lineage>
</organism>
<keyword evidence="1" id="KW-0175">Coiled coil</keyword>
<protein>
    <submittedName>
        <fullName evidence="2">Uncharacterized protein DUF4391</fullName>
    </submittedName>
</protein>
<comment type="caution">
    <text evidence="2">The sequence shown here is derived from an EMBL/GenBank/DDBJ whole genome shotgun (WGS) entry which is preliminary data.</text>
</comment>
<dbReference type="InterPro" id="IPR025503">
    <property type="entry name" value="DUF4391"/>
</dbReference>
<sequence>MEFLSKLNIPEACLIDQRIPKSSIVAGAELGTADKKLLQDEVQEVRWLAAFKPNNAAIPAFADALYLYNEVHYILLELKGEAKYKKVAELLQKVMPYPLVLWIVAQDKLCVCTADKRINQNDTAKRTIESLTFAPWLQLPLSGDINLPFVESLATEMLPQYSLKAFYQGITTRIFNLQAAQLSGTYTIKNADSTRQDVEVLAELRRLADEISRLKKEIKSSTAFGEQVTLHIQLKKLQEQQEQLQQAMQ</sequence>
<dbReference type="Proteomes" id="UP000233782">
    <property type="component" value="Unassembled WGS sequence"/>
</dbReference>